<proteinExistence type="predicted"/>
<dbReference type="Proteomes" id="UP000181790">
    <property type="component" value="Unassembled WGS sequence"/>
</dbReference>
<feature type="compositionally biased region" description="Polar residues" evidence="1">
    <location>
        <begin position="14"/>
        <end position="30"/>
    </location>
</feature>
<reference evidence="2 3" key="1">
    <citation type="submission" date="2016-10" db="EMBL/GenBank/DDBJ databases">
        <title>Arsenicibacter rosenii gen. nov., sp. nov., an efficient arsenic-methylating bacterium isolated from an arsenic-contaminated paddy soil.</title>
        <authorList>
            <person name="Huang K."/>
        </authorList>
    </citation>
    <scope>NUCLEOTIDE SEQUENCE [LARGE SCALE GENOMIC DNA]</scope>
    <source>
        <strain evidence="2 3">SM-1</strain>
    </source>
</reference>
<dbReference type="EMBL" id="MORL01000024">
    <property type="protein sequence ID" value="OIN56319.1"/>
    <property type="molecule type" value="Genomic_DNA"/>
</dbReference>
<feature type="region of interest" description="Disordered" evidence="1">
    <location>
        <begin position="1"/>
        <end position="43"/>
    </location>
</feature>
<name>A0A1S2VCB1_9BACT</name>
<protein>
    <submittedName>
        <fullName evidence="2">Uncharacterized protein</fullName>
    </submittedName>
</protein>
<evidence type="ECO:0000313" key="2">
    <source>
        <dbReference type="EMBL" id="OIN56319.1"/>
    </source>
</evidence>
<gene>
    <name evidence="2" type="ORF">BLX24_25125</name>
</gene>
<evidence type="ECO:0000313" key="3">
    <source>
        <dbReference type="Proteomes" id="UP000181790"/>
    </source>
</evidence>
<dbReference type="AlphaFoldDB" id="A0A1S2VCB1"/>
<organism evidence="2 3">
    <name type="scientific">Arsenicibacter rosenii</name>
    <dbReference type="NCBI Taxonomy" id="1750698"/>
    <lineage>
        <taxon>Bacteria</taxon>
        <taxon>Pseudomonadati</taxon>
        <taxon>Bacteroidota</taxon>
        <taxon>Cytophagia</taxon>
        <taxon>Cytophagales</taxon>
        <taxon>Spirosomataceae</taxon>
        <taxon>Arsenicibacter</taxon>
    </lineage>
</organism>
<comment type="caution">
    <text evidence="2">The sequence shown here is derived from an EMBL/GenBank/DDBJ whole genome shotgun (WGS) entry which is preliminary data.</text>
</comment>
<sequence length="137" mass="15260">MSTSQNYLGKGGNATFSGQKATKARSMNPNQDERHDPATATLPPRLRSLEVNITFSLQADTHGSSEFSVLNEALGHYSSHLVDLIITNAERGNKEYVRQLRSQYDQLDGILSELMFTLCNDENERVARFNQKGGLAR</sequence>
<accession>A0A1S2VCB1</accession>
<evidence type="ECO:0000256" key="1">
    <source>
        <dbReference type="SAM" id="MobiDB-lite"/>
    </source>
</evidence>
<keyword evidence="3" id="KW-1185">Reference proteome</keyword>